<proteinExistence type="predicted"/>
<sequence length="150" mass="15455">MLYLTAIATALAISCPMVAADWGWPEDAFVVANSGATCNGLILSYSADKAADYCNALVEDGCHGGALALNPGSITFAANKDVDCKEAGPKDTKQCQEAFEHVISNIGRWGGPGATLSAQMYVYNHNGDQAGAIGVVGGCLPINPVGITLY</sequence>
<accession>A0A0M9EQM1</accession>
<protein>
    <submittedName>
        <fullName evidence="2">Integrin alpha n-terminal</fullName>
    </submittedName>
</protein>
<organism evidence="2 3">
    <name type="scientific">Fusarium langsethiae</name>
    <dbReference type="NCBI Taxonomy" id="179993"/>
    <lineage>
        <taxon>Eukaryota</taxon>
        <taxon>Fungi</taxon>
        <taxon>Dikarya</taxon>
        <taxon>Ascomycota</taxon>
        <taxon>Pezizomycotina</taxon>
        <taxon>Sordariomycetes</taxon>
        <taxon>Hypocreomycetidae</taxon>
        <taxon>Hypocreales</taxon>
        <taxon>Nectriaceae</taxon>
        <taxon>Fusarium</taxon>
    </lineage>
</organism>
<dbReference type="GO" id="GO:0007229">
    <property type="term" value="P:integrin-mediated signaling pathway"/>
    <property type="evidence" value="ECO:0007669"/>
    <property type="project" value="UniProtKB-KW"/>
</dbReference>
<evidence type="ECO:0000313" key="2">
    <source>
        <dbReference type="EMBL" id="KPA37622.1"/>
    </source>
</evidence>
<keyword evidence="2" id="KW-0401">Integrin</keyword>
<feature type="chain" id="PRO_5005835103" evidence="1">
    <location>
        <begin position="21"/>
        <end position="150"/>
    </location>
</feature>
<dbReference type="AlphaFoldDB" id="A0A0M9EQM1"/>
<dbReference type="OrthoDB" id="4984847at2759"/>
<keyword evidence="1" id="KW-0732">Signal</keyword>
<evidence type="ECO:0000313" key="3">
    <source>
        <dbReference type="Proteomes" id="UP000037904"/>
    </source>
</evidence>
<keyword evidence="3" id="KW-1185">Reference proteome</keyword>
<evidence type="ECO:0000256" key="1">
    <source>
        <dbReference type="SAM" id="SignalP"/>
    </source>
</evidence>
<dbReference type="EMBL" id="JXCE01000383">
    <property type="protein sequence ID" value="KPA37622.1"/>
    <property type="molecule type" value="Genomic_DNA"/>
</dbReference>
<reference evidence="2 3" key="1">
    <citation type="submission" date="2015-04" db="EMBL/GenBank/DDBJ databases">
        <title>The draft genome sequence of Fusarium langsethiae, a T-2/HT-2 mycotoxin producer.</title>
        <authorList>
            <person name="Lysoe E."/>
            <person name="Divon H.H."/>
            <person name="Terzi V."/>
            <person name="Orru L."/>
            <person name="Lamontanara A."/>
            <person name="Kolseth A.-K."/>
            <person name="Frandsen R.J."/>
            <person name="Nielsen K."/>
            <person name="Thrane U."/>
        </authorList>
    </citation>
    <scope>NUCLEOTIDE SEQUENCE [LARGE SCALE GENOMIC DNA]</scope>
    <source>
        <strain evidence="2 3">Fl201059</strain>
    </source>
</reference>
<gene>
    <name evidence="2" type="ORF">FLAG1_09564</name>
</gene>
<dbReference type="Proteomes" id="UP000037904">
    <property type="component" value="Unassembled WGS sequence"/>
</dbReference>
<name>A0A0M9EQM1_FUSLA</name>
<feature type="signal peptide" evidence="1">
    <location>
        <begin position="1"/>
        <end position="20"/>
    </location>
</feature>
<comment type="caution">
    <text evidence="2">The sequence shown here is derived from an EMBL/GenBank/DDBJ whole genome shotgun (WGS) entry which is preliminary data.</text>
</comment>